<feature type="non-terminal residue" evidence="1">
    <location>
        <position position="1"/>
    </location>
</feature>
<organism evidence="1 2">
    <name type="scientific">Polarella glacialis</name>
    <name type="common">Dinoflagellate</name>
    <dbReference type="NCBI Taxonomy" id="89957"/>
    <lineage>
        <taxon>Eukaryota</taxon>
        <taxon>Sar</taxon>
        <taxon>Alveolata</taxon>
        <taxon>Dinophyceae</taxon>
        <taxon>Suessiales</taxon>
        <taxon>Suessiaceae</taxon>
        <taxon>Polarella</taxon>
    </lineage>
</organism>
<comment type="caution">
    <text evidence="1">The sequence shown here is derived from an EMBL/GenBank/DDBJ whole genome shotgun (WGS) entry which is preliminary data.</text>
</comment>
<sequence length="200" mass="22543">APKMISRWLEEHGVPCLIQRRLRIKRDLRITYVGGEIVHGYWRLKASESDMSTGTSAAGSTLDFQIPIAEIAPFVRNFSAITGIDVGGMDIAFPEPQEGEPGGPVVFEVSPIFDLNPEPPQEWRGKPYREYKETADYQARRAENYAACAQKVVEYALNQRGRLFVDIDNTVSDAWLRIRRAALPSWPGETFDSQRAMSPE</sequence>
<gene>
    <name evidence="1" type="ORF">PGLA2088_LOCUS25919</name>
</gene>
<name>A0A813K258_POLGL</name>
<dbReference type="Gene3D" id="3.30.470.20">
    <property type="entry name" value="ATP-grasp fold, B domain"/>
    <property type="match status" value="1"/>
</dbReference>
<accession>A0A813K258</accession>
<dbReference type="AlphaFoldDB" id="A0A813K258"/>
<proteinExistence type="predicted"/>
<dbReference type="Proteomes" id="UP000626109">
    <property type="component" value="Unassembled WGS sequence"/>
</dbReference>
<dbReference type="EMBL" id="CAJNNW010026891">
    <property type="protein sequence ID" value="CAE8688432.1"/>
    <property type="molecule type" value="Genomic_DNA"/>
</dbReference>
<protein>
    <submittedName>
        <fullName evidence="1">Uncharacterized protein</fullName>
    </submittedName>
</protein>
<feature type="non-terminal residue" evidence="1">
    <location>
        <position position="200"/>
    </location>
</feature>
<reference evidence="1" key="1">
    <citation type="submission" date="2021-02" db="EMBL/GenBank/DDBJ databases">
        <authorList>
            <person name="Dougan E. K."/>
            <person name="Rhodes N."/>
            <person name="Thang M."/>
            <person name="Chan C."/>
        </authorList>
    </citation>
    <scope>NUCLEOTIDE SEQUENCE</scope>
</reference>
<evidence type="ECO:0000313" key="2">
    <source>
        <dbReference type="Proteomes" id="UP000626109"/>
    </source>
</evidence>
<evidence type="ECO:0000313" key="1">
    <source>
        <dbReference type="EMBL" id="CAE8688432.1"/>
    </source>
</evidence>
<dbReference type="SUPFAM" id="SSF56059">
    <property type="entry name" value="Glutathione synthetase ATP-binding domain-like"/>
    <property type="match status" value="1"/>
</dbReference>